<dbReference type="EMBL" id="JADMLG010000030">
    <property type="protein sequence ID" value="MBH0781808.1"/>
    <property type="molecule type" value="Genomic_DNA"/>
</dbReference>
<evidence type="ECO:0000313" key="10">
    <source>
        <dbReference type="EMBL" id="MBH0781808.1"/>
    </source>
</evidence>
<comment type="cofactor">
    <cofactor evidence="1 5">
        <name>FAD</name>
        <dbReference type="ChEBI" id="CHEBI:57692"/>
    </cofactor>
</comment>
<dbReference type="GO" id="GO:0050660">
    <property type="term" value="F:flavin adenine dinucleotide binding"/>
    <property type="evidence" value="ECO:0007669"/>
    <property type="project" value="InterPro"/>
</dbReference>
<reference evidence="10" key="1">
    <citation type="submission" date="2020-11" db="EMBL/GenBank/DDBJ databases">
        <title>Nocardia NEAU-351.nov., a novel actinomycete isolated from the cow dung.</title>
        <authorList>
            <person name="Zhang X."/>
        </authorList>
    </citation>
    <scope>NUCLEOTIDE SEQUENCE</scope>
    <source>
        <strain evidence="10">NEAU-351</strain>
    </source>
</reference>
<dbReference type="Pfam" id="PF00441">
    <property type="entry name" value="Acyl-CoA_dh_1"/>
    <property type="match status" value="1"/>
</dbReference>
<dbReference type="Gene3D" id="1.10.540.10">
    <property type="entry name" value="Acyl-CoA dehydrogenase/oxidase, N-terminal domain"/>
    <property type="match status" value="1"/>
</dbReference>
<organism evidence="10 11">
    <name type="scientific">Nocardia bovistercoris</name>
    <dbReference type="NCBI Taxonomy" id="2785916"/>
    <lineage>
        <taxon>Bacteria</taxon>
        <taxon>Bacillati</taxon>
        <taxon>Actinomycetota</taxon>
        <taxon>Actinomycetes</taxon>
        <taxon>Mycobacteriales</taxon>
        <taxon>Nocardiaceae</taxon>
        <taxon>Nocardia</taxon>
    </lineage>
</organism>
<feature type="domain" description="Acyl-CoA oxidase/dehydrogenase middle" evidence="8">
    <location>
        <begin position="171"/>
        <end position="249"/>
    </location>
</feature>
<dbReference type="AlphaFoldDB" id="A0A931N8I2"/>
<evidence type="ECO:0000256" key="1">
    <source>
        <dbReference type="ARBA" id="ARBA00001974"/>
    </source>
</evidence>
<dbReference type="InterPro" id="IPR036250">
    <property type="entry name" value="AcylCo_DH-like_C"/>
</dbReference>
<keyword evidence="11" id="KW-1185">Reference proteome</keyword>
<name>A0A931N8I2_9NOCA</name>
<keyword evidence="4 5" id="KW-0274">FAD</keyword>
<proteinExistence type="inferred from homology"/>
<dbReference type="Gene3D" id="2.40.110.10">
    <property type="entry name" value="Butyryl-CoA Dehydrogenase, subunit A, domain 2"/>
    <property type="match status" value="1"/>
</dbReference>
<dbReference type="InterPro" id="IPR037069">
    <property type="entry name" value="AcylCoA_DH/ox_N_sf"/>
</dbReference>
<protein>
    <submittedName>
        <fullName evidence="10">Acyl-CoA/acyl-ACP dehydrogenase</fullName>
    </submittedName>
</protein>
<dbReference type="Pfam" id="PF02771">
    <property type="entry name" value="Acyl-CoA_dh_N"/>
    <property type="match status" value="1"/>
</dbReference>
<dbReference type="Proteomes" id="UP000655751">
    <property type="component" value="Unassembled WGS sequence"/>
</dbReference>
<sequence>MQEHDSASSRPVGTALMGTERHPPRPTAPPGDLTTAVTDPGRELLTVLARHLPRIRAAAGPNDRDGTFPAETFHDFGRQGVLGATVPAELGGMGVSGLHDVAVALLRVAEADASTALALHAQFSRGITLTYEWRHGPPPTRELAERLLRAMARGEAVICGAVKDHGREVTRLRPDGSGGWLLSGRKTLVTMAPIATHFVVSAQAPVDGGPTLLYAPIVARDTPGLSVIHGWSGLGMRASGTLDLAFDNCPVPAGDVLERGSVGAVSDASLAGQAISSVAMLGIYAGVAQAARDLAVDTITRRSASPPSAARTLIAEIEARLYTLRAAASGALVAIDELSPRYDMDPDERGVRMMTPFQCAKLMVNELAAAVVDDCLTVVGGATYAAEHPLARLSRDVRAGRFMQPYTYADGVDYLSAQVLGLERDNNYVSIRATRPPDSR</sequence>
<evidence type="ECO:0000256" key="5">
    <source>
        <dbReference type="RuleBase" id="RU362125"/>
    </source>
</evidence>
<evidence type="ECO:0000256" key="4">
    <source>
        <dbReference type="ARBA" id="ARBA00022827"/>
    </source>
</evidence>
<feature type="domain" description="Acyl-CoA dehydrogenase/oxidase C-terminal" evidence="7">
    <location>
        <begin position="280"/>
        <end position="403"/>
    </location>
</feature>
<evidence type="ECO:0000256" key="2">
    <source>
        <dbReference type="ARBA" id="ARBA00009347"/>
    </source>
</evidence>
<feature type="region of interest" description="Disordered" evidence="6">
    <location>
        <begin position="1"/>
        <end position="36"/>
    </location>
</feature>
<evidence type="ECO:0000256" key="6">
    <source>
        <dbReference type="SAM" id="MobiDB-lite"/>
    </source>
</evidence>
<dbReference type="GO" id="GO:0003995">
    <property type="term" value="F:acyl-CoA dehydrogenase activity"/>
    <property type="evidence" value="ECO:0007669"/>
    <property type="project" value="TreeGrafter"/>
</dbReference>
<dbReference type="RefSeq" id="WP_198429334.1">
    <property type="nucleotide sequence ID" value="NZ_JADMLG010000030.1"/>
</dbReference>
<dbReference type="InterPro" id="IPR009100">
    <property type="entry name" value="AcylCoA_DH/oxidase_NM_dom_sf"/>
</dbReference>
<evidence type="ECO:0000313" key="11">
    <source>
        <dbReference type="Proteomes" id="UP000655751"/>
    </source>
</evidence>
<dbReference type="InterPro" id="IPR006091">
    <property type="entry name" value="Acyl-CoA_Oxase/DH_mid-dom"/>
</dbReference>
<accession>A0A931N8I2</accession>
<feature type="domain" description="Acyl-CoA dehydrogenase/oxidase N-terminal" evidence="9">
    <location>
        <begin position="59"/>
        <end position="155"/>
    </location>
</feature>
<dbReference type="Pfam" id="PF02770">
    <property type="entry name" value="Acyl-CoA_dh_M"/>
    <property type="match status" value="1"/>
</dbReference>
<keyword evidence="5" id="KW-0560">Oxidoreductase</keyword>
<dbReference type="SUPFAM" id="SSF47203">
    <property type="entry name" value="Acyl-CoA dehydrogenase C-terminal domain-like"/>
    <property type="match status" value="1"/>
</dbReference>
<dbReference type="PIRSF" id="PIRSF016578">
    <property type="entry name" value="HsaA"/>
    <property type="match status" value="1"/>
</dbReference>
<dbReference type="PANTHER" id="PTHR43884">
    <property type="entry name" value="ACYL-COA DEHYDROGENASE"/>
    <property type="match status" value="1"/>
</dbReference>
<evidence type="ECO:0000259" key="7">
    <source>
        <dbReference type="Pfam" id="PF00441"/>
    </source>
</evidence>
<evidence type="ECO:0000256" key="3">
    <source>
        <dbReference type="ARBA" id="ARBA00022630"/>
    </source>
</evidence>
<dbReference type="PANTHER" id="PTHR43884:SF12">
    <property type="entry name" value="ISOVALERYL-COA DEHYDROGENASE, MITOCHONDRIAL-RELATED"/>
    <property type="match status" value="1"/>
</dbReference>
<comment type="caution">
    <text evidence="10">The sequence shown here is derived from an EMBL/GenBank/DDBJ whole genome shotgun (WGS) entry which is preliminary data.</text>
</comment>
<comment type="similarity">
    <text evidence="2 5">Belongs to the acyl-CoA dehydrogenase family.</text>
</comment>
<dbReference type="InterPro" id="IPR009075">
    <property type="entry name" value="AcylCo_DH/oxidase_C"/>
</dbReference>
<dbReference type="Gene3D" id="1.20.140.10">
    <property type="entry name" value="Butyryl-CoA Dehydrogenase, subunit A, domain 3"/>
    <property type="match status" value="1"/>
</dbReference>
<gene>
    <name evidence="10" type="ORF">IT779_36590</name>
</gene>
<keyword evidence="3 5" id="KW-0285">Flavoprotein</keyword>
<dbReference type="InterPro" id="IPR046373">
    <property type="entry name" value="Acyl-CoA_Oxase/DH_mid-dom_sf"/>
</dbReference>
<dbReference type="InterPro" id="IPR013786">
    <property type="entry name" value="AcylCoA_DH/ox_N"/>
</dbReference>
<dbReference type="SUPFAM" id="SSF56645">
    <property type="entry name" value="Acyl-CoA dehydrogenase NM domain-like"/>
    <property type="match status" value="1"/>
</dbReference>
<evidence type="ECO:0000259" key="9">
    <source>
        <dbReference type="Pfam" id="PF02771"/>
    </source>
</evidence>
<evidence type="ECO:0000259" key="8">
    <source>
        <dbReference type="Pfam" id="PF02770"/>
    </source>
</evidence>
<dbReference type="CDD" id="cd00567">
    <property type="entry name" value="ACAD"/>
    <property type="match status" value="1"/>
</dbReference>